<dbReference type="AlphaFoldDB" id="A0A146GAK3"/>
<dbReference type="PANTHER" id="PTHR33877:SF2">
    <property type="entry name" value="OS07G0170200 PROTEIN"/>
    <property type="match status" value="1"/>
</dbReference>
<feature type="domain" description="HNH nuclease" evidence="1">
    <location>
        <begin position="96"/>
        <end position="149"/>
    </location>
</feature>
<name>A0A146GAK3_TERSA</name>
<dbReference type="InterPro" id="IPR003615">
    <property type="entry name" value="HNH_nuc"/>
</dbReference>
<keyword evidence="3" id="KW-1185">Reference proteome</keyword>
<proteinExistence type="predicted"/>
<dbReference type="EMBL" id="BDCO01000002">
    <property type="protein sequence ID" value="GAT33854.1"/>
    <property type="molecule type" value="Genomic_DNA"/>
</dbReference>
<dbReference type="InParanoid" id="A0A146GAK3"/>
<dbReference type="PANTHER" id="PTHR33877">
    <property type="entry name" value="SLL1193 PROTEIN"/>
    <property type="match status" value="1"/>
</dbReference>
<dbReference type="CDD" id="cd00085">
    <property type="entry name" value="HNHc"/>
    <property type="match status" value="1"/>
</dbReference>
<evidence type="ECO:0000259" key="1">
    <source>
        <dbReference type="SMART" id="SM00507"/>
    </source>
</evidence>
<dbReference type="InterPro" id="IPR029471">
    <property type="entry name" value="HNH_5"/>
</dbReference>
<accession>A0A146GAK3</accession>
<dbReference type="STRING" id="690879.TSACC_22274"/>
<gene>
    <name evidence="2" type="ORF">TSACC_22274</name>
</gene>
<organism evidence="2 3">
    <name type="scientific">Terrimicrobium sacchariphilum</name>
    <dbReference type="NCBI Taxonomy" id="690879"/>
    <lineage>
        <taxon>Bacteria</taxon>
        <taxon>Pseudomonadati</taxon>
        <taxon>Verrucomicrobiota</taxon>
        <taxon>Terrimicrobiia</taxon>
        <taxon>Terrimicrobiales</taxon>
        <taxon>Terrimicrobiaceae</taxon>
        <taxon>Terrimicrobium</taxon>
    </lineage>
</organism>
<dbReference type="RefSeq" id="WP_075079539.1">
    <property type="nucleotide sequence ID" value="NZ_BDCO01000002.1"/>
</dbReference>
<dbReference type="Pfam" id="PF14279">
    <property type="entry name" value="HNH_5"/>
    <property type="match status" value="1"/>
</dbReference>
<evidence type="ECO:0000313" key="3">
    <source>
        <dbReference type="Proteomes" id="UP000076023"/>
    </source>
</evidence>
<keyword evidence="2" id="KW-0255">Endonuclease</keyword>
<keyword evidence="2" id="KW-0540">Nuclease</keyword>
<dbReference type="Gene3D" id="1.10.30.50">
    <property type="match status" value="1"/>
</dbReference>
<sequence length="203" mass="23839">MESVLEQPVLVLNRLWQAVNTCSVRRAFTLLYQGQAQVVSAEDGKNFATHDYRSWWDISQSHPEKEMVRTISFSIRIPRVIVLLIFERLPKKEVKFTRHNVFERDKNTCQYCGKVFDRVDLNLDHVLPRDRGGQTTWENIVCSCIPCNTKKGNRLPHEAGMLLIRKPKRPKWRPFVNVSISNHPHDSWKHFLDLAYWNVELGD</sequence>
<dbReference type="InterPro" id="IPR052892">
    <property type="entry name" value="NA-targeting_endonuclease"/>
</dbReference>
<comment type="caution">
    <text evidence="2">The sequence shown here is derived from an EMBL/GenBank/DDBJ whole genome shotgun (WGS) entry which is preliminary data.</text>
</comment>
<evidence type="ECO:0000313" key="2">
    <source>
        <dbReference type="EMBL" id="GAT33854.1"/>
    </source>
</evidence>
<reference evidence="3" key="1">
    <citation type="journal article" date="2017" name="Genome Announc.">
        <title>Draft Genome Sequence of Terrimicrobium sacchariphilum NM-5T, a Facultative Anaerobic Soil Bacterium of the Class Spartobacteria.</title>
        <authorList>
            <person name="Qiu Y.L."/>
            <person name="Tourlousse D.M."/>
            <person name="Matsuura N."/>
            <person name="Ohashi A."/>
            <person name="Sekiguchi Y."/>
        </authorList>
    </citation>
    <scope>NUCLEOTIDE SEQUENCE [LARGE SCALE GENOMIC DNA]</scope>
    <source>
        <strain evidence="3">NM-5</strain>
    </source>
</reference>
<protein>
    <submittedName>
        <fullName evidence="2">5-methylcytosine-specific restriction endonuclease McrA</fullName>
    </submittedName>
</protein>
<dbReference type="OrthoDB" id="9802901at2"/>
<dbReference type="Proteomes" id="UP000076023">
    <property type="component" value="Unassembled WGS sequence"/>
</dbReference>
<keyword evidence="2" id="KW-0378">Hydrolase</keyword>
<dbReference type="GO" id="GO:0004519">
    <property type="term" value="F:endonuclease activity"/>
    <property type="evidence" value="ECO:0007669"/>
    <property type="project" value="UniProtKB-KW"/>
</dbReference>
<dbReference type="SMART" id="SM00507">
    <property type="entry name" value="HNHc"/>
    <property type="match status" value="1"/>
</dbReference>